<dbReference type="EMBL" id="JALJOU010000003">
    <property type="protein sequence ID" value="KAK9845212.1"/>
    <property type="molecule type" value="Genomic_DNA"/>
</dbReference>
<keyword evidence="5 7" id="KW-0472">Membrane</keyword>
<dbReference type="GO" id="GO:0016020">
    <property type="term" value="C:membrane"/>
    <property type="evidence" value="ECO:0007669"/>
    <property type="project" value="UniProtKB-SubCell"/>
</dbReference>
<evidence type="ECO:0000256" key="6">
    <source>
        <dbReference type="SAM" id="Coils"/>
    </source>
</evidence>
<evidence type="ECO:0000256" key="1">
    <source>
        <dbReference type="ARBA" id="ARBA00004167"/>
    </source>
</evidence>
<evidence type="ECO:0000313" key="9">
    <source>
        <dbReference type="Proteomes" id="UP001445335"/>
    </source>
</evidence>
<accession>A0AAW1SHD4</accession>
<dbReference type="AlphaFoldDB" id="A0AAW1SHD4"/>
<keyword evidence="9" id="KW-1185">Reference proteome</keyword>
<keyword evidence="3 7" id="KW-0812">Transmembrane</keyword>
<proteinExistence type="predicted"/>
<dbReference type="Proteomes" id="UP001445335">
    <property type="component" value="Unassembled WGS sequence"/>
</dbReference>
<feature type="coiled-coil region" evidence="6">
    <location>
        <begin position="64"/>
        <end position="91"/>
    </location>
</feature>
<gene>
    <name evidence="8" type="ORF">WJX81_000170</name>
</gene>
<evidence type="ECO:0000256" key="4">
    <source>
        <dbReference type="ARBA" id="ARBA00022989"/>
    </source>
</evidence>
<keyword evidence="2" id="KW-0813">Transport</keyword>
<dbReference type="SUPFAM" id="SSF58038">
    <property type="entry name" value="SNARE fusion complex"/>
    <property type="match status" value="1"/>
</dbReference>
<organism evidence="8 9">
    <name type="scientific">Elliptochloris bilobata</name>
    <dbReference type="NCBI Taxonomy" id="381761"/>
    <lineage>
        <taxon>Eukaryota</taxon>
        <taxon>Viridiplantae</taxon>
        <taxon>Chlorophyta</taxon>
        <taxon>core chlorophytes</taxon>
        <taxon>Trebouxiophyceae</taxon>
        <taxon>Trebouxiophyceae incertae sedis</taxon>
        <taxon>Elliptochloris clade</taxon>
        <taxon>Elliptochloris</taxon>
    </lineage>
</organism>
<evidence type="ECO:0000256" key="3">
    <source>
        <dbReference type="ARBA" id="ARBA00022692"/>
    </source>
</evidence>
<evidence type="ECO:0000313" key="8">
    <source>
        <dbReference type="EMBL" id="KAK9845212.1"/>
    </source>
</evidence>
<protein>
    <recommendedName>
        <fullName evidence="10">t-SNARE coiled-coil homology domain-containing protein</fullName>
    </recommendedName>
</protein>
<evidence type="ECO:0008006" key="10">
    <source>
        <dbReference type="Google" id="ProtNLM"/>
    </source>
</evidence>
<comment type="subcellular location">
    <subcellularLocation>
        <location evidence="1">Membrane</location>
        <topology evidence="1">Single-pass membrane protein</topology>
    </subcellularLocation>
</comment>
<reference evidence="8 9" key="1">
    <citation type="journal article" date="2024" name="Nat. Commun.">
        <title>Phylogenomics reveals the evolutionary origins of lichenization in chlorophyte algae.</title>
        <authorList>
            <person name="Puginier C."/>
            <person name="Libourel C."/>
            <person name="Otte J."/>
            <person name="Skaloud P."/>
            <person name="Haon M."/>
            <person name="Grisel S."/>
            <person name="Petersen M."/>
            <person name="Berrin J.G."/>
            <person name="Delaux P.M."/>
            <person name="Dal Grande F."/>
            <person name="Keller J."/>
        </authorList>
    </citation>
    <scope>NUCLEOTIDE SEQUENCE [LARGE SCALE GENOMIC DNA]</scope>
    <source>
        <strain evidence="8 9">SAG 245.80</strain>
    </source>
</reference>
<name>A0AAW1SHD4_9CHLO</name>
<feature type="transmembrane region" description="Helical" evidence="7">
    <location>
        <begin position="104"/>
        <end position="122"/>
    </location>
</feature>
<sequence>MAAYRAGGGYSRDGLSARAFGQAEPASVSIDVERPGNDFDSEIVGLSSQVSRLKQLSQAIGEENKLSRAAAEGLEETLDRAKAALSRGLKRVNRAMRRGRSNHMIYLVVFAFAVLMGVYVWAKLYRMVRWLV</sequence>
<dbReference type="PANTHER" id="PTHR12791">
    <property type="entry name" value="GOLGI SNARE BET1-RELATED"/>
    <property type="match status" value="1"/>
</dbReference>
<evidence type="ECO:0000256" key="2">
    <source>
        <dbReference type="ARBA" id="ARBA00022448"/>
    </source>
</evidence>
<dbReference type="Gene3D" id="1.20.5.110">
    <property type="match status" value="1"/>
</dbReference>
<evidence type="ECO:0000256" key="7">
    <source>
        <dbReference type="SAM" id="Phobius"/>
    </source>
</evidence>
<evidence type="ECO:0000256" key="5">
    <source>
        <dbReference type="ARBA" id="ARBA00023136"/>
    </source>
</evidence>
<comment type="caution">
    <text evidence="8">The sequence shown here is derived from an EMBL/GenBank/DDBJ whole genome shotgun (WGS) entry which is preliminary data.</text>
</comment>
<keyword evidence="4 7" id="KW-1133">Transmembrane helix</keyword>
<keyword evidence="6" id="KW-0175">Coiled coil</keyword>